<evidence type="ECO:0000313" key="2">
    <source>
        <dbReference type="EMBL" id="TQV82921.1"/>
    </source>
</evidence>
<reference evidence="2 3" key="1">
    <citation type="submission" date="2019-07" db="EMBL/GenBank/DDBJ databases">
        <title>Draft genome for Aliikangiella sp. M105.</title>
        <authorList>
            <person name="Wang G."/>
        </authorList>
    </citation>
    <scope>NUCLEOTIDE SEQUENCE [LARGE SCALE GENOMIC DNA]</scope>
    <source>
        <strain evidence="2 3">M105</strain>
    </source>
</reference>
<name>A0A545U0C8_9GAMM</name>
<evidence type="ECO:0000256" key="1">
    <source>
        <dbReference type="SAM" id="Coils"/>
    </source>
</evidence>
<dbReference type="EMBL" id="VIKS01000015">
    <property type="protein sequence ID" value="TQV82921.1"/>
    <property type="molecule type" value="Genomic_DNA"/>
</dbReference>
<dbReference type="Proteomes" id="UP000315439">
    <property type="component" value="Unassembled WGS sequence"/>
</dbReference>
<keyword evidence="3" id="KW-1185">Reference proteome</keyword>
<dbReference type="Pfam" id="PF07793">
    <property type="entry name" value="DUF1631"/>
    <property type="match status" value="2"/>
</dbReference>
<evidence type="ECO:0000313" key="3">
    <source>
        <dbReference type="Proteomes" id="UP000315439"/>
    </source>
</evidence>
<organism evidence="2 3">
    <name type="scientific">Aliikangiella coralliicola</name>
    <dbReference type="NCBI Taxonomy" id="2592383"/>
    <lineage>
        <taxon>Bacteria</taxon>
        <taxon>Pseudomonadati</taxon>
        <taxon>Pseudomonadota</taxon>
        <taxon>Gammaproteobacteria</taxon>
        <taxon>Oceanospirillales</taxon>
        <taxon>Pleioneaceae</taxon>
        <taxon>Aliikangiella</taxon>
    </lineage>
</organism>
<proteinExistence type="predicted"/>
<accession>A0A545U0C8</accession>
<sequence length="660" mass="75517">MSNNSFGQQDVNLPNNDNQKVDKYVFIQQLFDAISENDNSSASQTAIIAEIDDLLHKQVKQSQTLLEDYSSISLLESLESKQDIQLSAPFKNVISLLDNLFDFILNDKNLRLEIIDLIARLRVPFLKLSLIDNSVFLDQSHPARILLNEMSKVGLLWEVKDSKTNLIKEQINKVTAQILKASIEQDLASLFETACEQFTQFSSSLIKRTEIFEKRIREAEHGRAKAKLAQSRADQALNQIINKQNTPEFVQKLIHDAWKHVVYLELLKSGDNDQSKPIVSINTAKQLLVSLQPLNSVDELDKFLELQPILLDALKNGLEKTSYSFAETDAFMEELDSFHTNLVMQVQTFIEKEPEEEILRLKPADPFDMNQEDHSSETQQQIEPIENVDVEKMSLETWTEYMFNRLPENSTDNEIIIENIPFRQEKDAAASKKLIKLLKPGRWFDIEMNGDFTRCKLATYLDQTDQYIFVSGSGAKIAELDSETLIDYYQNKHVIILDNTPLFERAYGSVIDQVVATHLKQQALKRAEEEAELEKLKKQQEEARLAAEKARLIAEQKAQEEEQKQVLQVMESLSHLTVGSWVEIQVDNVMKKCRLAAKIASSGKMIFADRTGVKVKECSLEELAIMYRADRLQLKQKNDLFDQALASVISNVRNLKSERS</sequence>
<dbReference type="InterPro" id="IPR012434">
    <property type="entry name" value="DUF1631"/>
</dbReference>
<feature type="coiled-coil region" evidence="1">
    <location>
        <begin position="519"/>
        <end position="564"/>
    </location>
</feature>
<protein>
    <submittedName>
        <fullName evidence="2">DUF1631 domain-containing protein</fullName>
    </submittedName>
</protein>
<dbReference type="OrthoDB" id="6188167at2"/>
<gene>
    <name evidence="2" type="ORF">FLL46_24430</name>
</gene>
<keyword evidence="1" id="KW-0175">Coiled coil</keyword>
<dbReference type="AlphaFoldDB" id="A0A545U0C8"/>
<comment type="caution">
    <text evidence="2">The sequence shown here is derived from an EMBL/GenBank/DDBJ whole genome shotgun (WGS) entry which is preliminary data.</text>
</comment>